<comment type="caution">
    <text evidence="2">The sequence shown here is derived from an EMBL/GenBank/DDBJ whole genome shotgun (WGS) entry which is preliminary data.</text>
</comment>
<dbReference type="EMBL" id="JAUKUA010000008">
    <property type="protein sequence ID" value="KAK0702655.1"/>
    <property type="molecule type" value="Genomic_DNA"/>
</dbReference>
<evidence type="ECO:0000313" key="2">
    <source>
        <dbReference type="EMBL" id="KAK0702655.1"/>
    </source>
</evidence>
<gene>
    <name evidence="2" type="ORF">B0H67DRAFT_650043</name>
</gene>
<name>A0AA39ZS47_9PEZI</name>
<evidence type="ECO:0000256" key="1">
    <source>
        <dbReference type="SAM" id="Phobius"/>
    </source>
</evidence>
<feature type="transmembrane region" description="Helical" evidence="1">
    <location>
        <begin position="158"/>
        <end position="183"/>
    </location>
</feature>
<proteinExistence type="predicted"/>
<protein>
    <submittedName>
        <fullName evidence="2">Uncharacterized protein</fullName>
    </submittedName>
</protein>
<keyword evidence="1" id="KW-0812">Transmembrane</keyword>
<evidence type="ECO:0000313" key="3">
    <source>
        <dbReference type="Proteomes" id="UP001172102"/>
    </source>
</evidence>
<keyword evidence="1" id="KW-0472">Membrane</keyword>
<sequence>MLALRCAEYQCFMKRGLLSADLAKYTGKLRSPRWTGADLSKDIVQIGSKPGLAGYQDTVRYIYTLFDQPVDASALQPTVPAPKTSLVLSPCPSTIGEYVAGLWDYCRTREDTTFAAMYAFTHYWMADIGNGNGWHGFPLRAVDREGDIVSWHIIWRQAWYLAIIAQLTSMSPIIFSAFLAGVLQ</sequence>
<keyword evidence="3" id="KW-1185">Reference proteome</keyword>
<organism evidence="2 3">
    <name type="scientific">Lasiosphaeris hirsuta</name>
    <dbReference type="NCBI Taxonomy" id="260670"/>
    <lineage>
        <taxon>Eukaryota</taxon>
        <taxon>Fungi</taxon>
        <taxon>Dikarya</taxon>
        <taxon>Ascomycota</taxon>
        <taxon>Pezizomycotina</taxon>
        <taxon>Sordariomycetes</taxon>
        <taxon>Sordariomycetidae</taxon>
        <taxon>Sordariales</taxon>
        <taxon>Lasiosphaeriaceae</taxon>
        <taxon>Lasiosphaeris</taxon>
    </lineage>
</organism>
<accession>A0AA39ZS47</accession>
<dbReference type="AlphaFoldDB" id="A0AA39ZS47"/>
<reference evidence="2" key="1">
    <citation type="submission" date="2023-06" db="EMBL/GenBank/DDBJ databases">
        <title>Genome-scale phylogeny and comparative genomics of the fungal order Sordariales.</title>
        <authorList>
            <consortium name="Lawrence Berkeley National Laboratory"/>
            <person name="Hensen N."/>
            <person name="Bonometti L."/>
            <person name="Westerberg I."/>
            <person name="Brannstrom I.O."/>
            <person name="Guillou S."/>
            <person name="Cros-Aarteil S."/>
            <person name="Calhoun S."/>
            <person name="Haridas S."/>
            <person name="Kuo A."/>
            <person name="Mondo S."/>
            <person name="Pangilinan J."/>
            <person name="Riley R."/>
            <person name="Labutti K."/>
            <person name="Andreopoulos B."/>
            <person name="Lipzen A."/>
            <person name="Chen C."/>
            <person name="Yanf M."/>
            <person name="Daum C."/>
            <person name="Ng V."/>
            <person name="Clum A."/>
            <person name="Steindorff A."/>
            <person name="Ohm R."/>
            <person name="Martin F."/>
            <person name="Silar P."/>
            <person name="Natvig D."/>
            <person name="Lalanne C."/>
            <person name="Gautier V."/>
            <person name="Ament-Velasquez S.L."/>
            <person name="Kruys A."/>
            <person name="Hutchinson M.I."/>
            <person name="Powell A.J."/>
            <person name="Barry K."/>
            <person name="Miller A.N."/>
            <person name="Grigoriev I.V."/>
            <person name="Debuchy R."/>
            <person name="Gladieux P."/>
            <person name="Thoren M.H."/>
            <person name="Johannesson H."/>
        </authorList>
    </citation>
    <scope>NUCLEOTIDE SEQUENCE</scope>
    <source>
        <strain evidence="2">SMH4607-1</strain>
    </source>
</reference>
<keyword evidence="1" id="KW-1133">Transmembrane helix</keyword>
<dbReference type="Proteomes" id="UP001172102">
    <property type="component" value="Unassembled WGS sequence"/>
</dbReference>